<organism evidence="1 2">
    <name type="scientific">Bullifex porci</name>
    <dbReference type="NCBI Taxonomy" id="2606638"/>
    <lineage>
        <taxon>Bacteria</taxon>
        <taxon>Pseudomonadati</taxon>
        <taxon>Spirochaetota</taxon>
        <taxon>Spirochaetia</taxon>
        <taxon>Spirochaetales</taxon>
        <taxon>Spirochaetaceae</taxon>
        <taxon>Bullifex</taxon>
    </lineage>
</organism>
<comment type="caution">
    <text evidence="1">The sequence shown here is derived from an EMBL/GenBank/DDBJ whole genome shotgun (WGS) entry which is preliminary data.</text>
</comment>
<dbReference type="Gene3D" id="3.40.50.300">
    <property type="entry name" value="P-loop containing nucleotide triphosphate hydrolases"/>
    <property type="match status" value="1"/>
</dbReference>
<keyword evidence="2" id="KW-1185">Reference proteome</keyword>
<evidence type="ECO:0000313" key="1">
    <source>
        <dbReference type="EMBL" id="MSU06272.1"/>
    </source>
</evidence>
<dbReference type="RefSeq" id="WP_154425248.1">
    <property type="nucleotide sequence ID" value="NZ_VUNN01000009.1"/>
</dbReference>
<dbReference type="EMBL" id="VUNN01000009">
    <property type="protein sequence ID" value="MSU06272.1"/>
    <property type="molecule type" value="Genomic_DNA"/>
</dbReference>
<accession>A0A7X2PCK2</accession>
<dbReference type="PANTHER" id="PTHR11669">
    <property type="entry name" value="REPLICATION FACTOR C / DNA POLYMERASE III GAMMA-TAU SUBUNIT"/>
    <property type="match status" value="1"/>
</dbReference>
<gene>
    <name evidence="1" type="ORF">FYJ80_05695</name>
</gene>
<dbReference type="InterPro" id="IPR050238">
    <property type="entry name" value="DNA_Rep/Repair_Clamp_Loader"/>
</dbReference>
<protein>
    <recommendedName>
        <fullName evidence="3">DNA polymerase III subunit delta</fullName>
    </recommendedName>
</protein>
<dbReference type="Proteomes" id="UP000460549">
    <property type="component" value="Unassembled WGS sequence"/>
</dbReference>
<sequence length="374" mass="43296">MSLERLKRTQPHIAERLNEELEKNVVPQSIMFLGPSFSSRMSGAIELALNLLGEEEHYQALDVNDLIILSNRNHSLRLKALRNAFAAARNQKTWNMLLHETRLLLLSYHSALSQSGDKDTFKLAGDLSDLLYSYKSDMSQSEIDKFISDYDKALNALLNSSKKKSGFTIDQIRDVQAFLQLESKRGKAVILENIEDVTVGAMNSLLKLLEEPMDKAYLILISKDQSRILDTILSRVRKYEFNAIDSALTQGFILDSFFKKSSLSLEEFFYTQAGFDSDKLKSYVDSFFEKSFVRREHQYYEDLNELNSFLEEFDTYSLFMRALYEKVQEKALYSHDTRAMKVLKSLTTMNIDSSVYNQNKKIMIDRVERSLRFE</sequence>
<dbReference type="Pfam" id="PF13177">
    <property type="entry name" value="DNA_pol3_delta2"/>
    <property type="match status" value="1"/>
</dbReference>
<proteinExistence type="predicted"/>
<evidence type="ECO:0000313" key="2">
    <source>
        <dbReference type="Proteomes" id="UP000460549"/>
    </source>
</evidence>
<dbReference type="GO" id="GO:0006261">
    <property type="term" value="P:DNA-templated DNA replication"/>
    <property type="evidence" value="ECO:0007669"/>
    <property type="project" value="TreeGrafter"/>
</dbReference>
<dbReference type="SUPFAM" id="SSF52540">
    <property type="entry name" value="P-loop containing nucleoside triphosphate hydrolases"/>
    <property type="match status" value="1"/>
</dbReference>
<evidence type="ECO:0008006" key="3">
    <source>
        <dbReference type="Google" id="ProtNLM"/>
    </source>
</evidence>
<dbReference type="PANTHER" id="PTHR11669:SF0">
    <property type="entry name" value="PROTEIN STICHEL-LIKE 2"/>
    <property type="match status" value="1"/>
</dbReference>
<dbReference type="AlphaFoldDB" id="A0A7X2PCK2"/>
<dbReference type="InterPro" id="IPR027417">
    <property type="entry name" value="P-loop_NTPase"/>
</dbReference>
<reference evidence="1 2" key="1">
    <citation type="submission" date="2019-08" db="EMBL/GenBank/DDBJ databases">
        <title>In-depth cultivation of the pig gut microbiome towards novel bacterial diversity and tailored functional studies.</title>
        <authorList>
            <person name="Wylensek D."/>
            <person name="Hitch T.C.A."/>
            <person name="Clavel T."/>
        </authorList>
    </citation>
    <scope>NUCLEOTIDE SEQUENCE [LARGE SCALE GENOMIC DNA]</scope>
    <source>
        <strain evidence="1 2">NM-380-WT-3C1</strain>
    </source>
</reference>
<name>A0A7X2PCK2_9SPIO</name>